<organism evidence="2 3">
    <name type="scientific">Larkinella insperata</name>
    <dbReference type="NCBI Taxonomy" id="332158"/>
    <lineage>
        <taxon>Bacteria</taxon>
        <taxon>Pseudomonadati</taxon>
        <taxon>Bacteroidota</taxon>
        <taxon>Cytophagia</taxon>
        <taxon>Cytophagales</taxon>
        <taxon>Spirosomataceae</taxon>
        <taxon>Larkinella</taxon>
    </lineage>
</organism>
<keyword evidence="1" id="KW-0812">Transmembrane</keyword>
<keyword evidence="3" id="KW-1185">Reference proteome</keyword>
<keyword evidence="1" id="KW-1133">Transmembrane helix</keyword>
<sequence length="175" mass="19860">MDIFADLLKLLVPAGLVLYGMYLTVKLLLEREAEKQRVELKTRYASEVTPLRLQAYERMALFLERITPNNLLLRLSGQAAAALEFQQLLLREIREEYNHNVSQQIYMSQTVWESIQTAMNEVVILINEAAGEVAPDAPALELSKRIFDKIIQKDIQPTAGGLKAVKDEVQSIFLS</sequence>
<dbReference type="EMBL" id="JBHTLP010000002">
    <property type="protein sequence ID" value="MFD1140545.1"/>
    <property type="molecule type" value="Genomic_DNA"/>
</dbReference>
<comment type="caution">
    <text evidence="2">The sequence shown here is derived from an EMBL/GenBank/DDBJ whole genome shotgun (WGS) entry which is preliminary data.</text>
</comment>
<evidence type="ECO:0000313" key="3">
    <source>
        <dbReference type="Proteomes" id="UP001597116"/>
    </source>
</evidence>
<reference evidence="3" key="1">
    <citation type="journal article" date="2019" name="Int. J. Syst. Evol. Microbiol.">
        <title>The Global Catalogue of Microorganisms (GCM) 10K type strain sequencing project: providing services to taxonomists for standard genome sequencing and annotation.</title>
        <authorList>
            <consortium name="The Broad Institute Genomics Platform"/>
            <consortium name="The Broad Institute Genome Sequencing Center for Infectious Disease"/>
            <person name="Wu L."/>
            <person name="Ma J."/>
        </authorList>
    </citation>
    <scope>NUCLEOTIDE SEQUENCE [LARGE SCALE GENOMIC DNA]</scope>
    <source>
        <strain evidence="3">CCUG 55608</strain>
    </source>
</reference>
<gene>
    <name evidence="2" type="ORF">ACFQ4C_05480</name>
</gene>
<dbReference type="InterPro" id="IPR057695">
    <property type="entry name" value="DUF7935"/>
</dbReference>
<evidence type="ECO:0000313" key="2">
    <source>
        <dbReference type="EMBL" id="MFD1140545.1"/>
    </source>
</evidence>
<keyword evidence="1" id="KW-0472">Membrane</keyword>
<dbReference type="RefSeq" id="WP_265989377.1">
    <property type="nucleotide sequence ID" value="NZ_CP110973.1"/>
</dbReference>
<evidence type="ECO:0000256" key="1">
    <source>
        <dbReference type="SAM" id="Phobius"/>
    </source>
</evidence>
<dbReference type="Pfam" id="PF25589">
    <property type="entry name" value="DUF7935"/>
    <property type="match status" value="1"/>
</dbReference>
<feature type="transmembrane region" description="Helical" evidence="1">
    <location>
        <begin position="12"/>
        <end position="29"/>
    </location>
</feature>
<proteinExistence type="predicted"/>
<accession>A0ABW3QBF3</accession>
<name>A0ABW3QBF3_9BACT</name>
<dbReference type="Proteomes" id="UP001597116">
    <property type="component" value="Unassembled WGS sequence"/>
</dbReference>
<protein>
    <submittedName>
        <fullName evidence="2">Uncharacterized protein</fullName>
    </submittedName>
</protein>